<keyword evidence="3" id="KW-0479">Metal-binding</keyword>
<sequence>VSPFSSISEILDDLKAGKMIVLVDDENRENEGDLVMAAEKVTPEAINFMRKHT</sequence>
<dbReference type="GO" id="GO:0009231">
    <property type="term" value="P:riboflavin biosynthetic process"/>
    <property type="evidence" value="ECO:0007669"/>
    <property type="project" value="UniProtKB-UniPathway"/>
</dbReference>
<dbReference type="EMBL" id="UINC01097543">
    <property type="protein sequence ID" value="SVC55337.1"/>
    <property type="molecule type" value="Genomic_DNA"/>
</dbReference>
<evidence type="ECO:0000256" key="2">
    <source>
        <dbReference type="ARBA" id="ARBA00022619"/>
    </source>
</evidence>
<gene>
    <name evidence="4" type="ORF">METZ01_LOCUS308191</name>
</gene>
<proteinExistence type="predicted"/>
<organism evidence="4">
    <name type="scientific">marine metagenome</name>
    <dbReference type="NCBI Taxonomy" id="408172"/>
    <lineage>
        <taxon>unclassified sequences</taxon>
        <taxon>metagenomes</taxon>
        <taxon>ecological metagenomes</taxon>
    </lineage>
</organism>
<keyword evidence="2" id="KW-0686">Riboflavin biosynthesis</keyword>
<dbReference type="AlphaFoldDB" id="A0A382N581"/>
<dbReference type="GO" id="GO:0008686">
    <property type="term" value="F:3,4-dihydroxy-2-butanone-4-phosphate synthase activity"/>
    <property type="evidence" value="ECO:0007669"/>
    <property type="project" value="InterPro"/>
</dbReference>
<name>A0A382N581_9ZZZZ</name>
<evidence type="ECO:0008006" key="5">
    <source>
        <dbReference type="Google" id="ProtNLM"/>
    </source>
</evidence>
<dbReference type="Pfam" id="PF00926">
    <property type="entry name" value="DHBP_synthase"/>
    <property type="match status" value="1"/>
</dbReference>
<dbReference type="GO" id="GO:0005829">
    <property type="term" value="C:cytosol"/>
    <property type="evidence" value="ECO:0007669"/>
    <property type="project" value="TreeGrafter"/>
</dbReference>
<dbReference type="UniPathway" id="UPA00275"/>
<dbReference type="InterPro" id="IPR000422">
    <property type="entry name" value="DHBP_synthase_RibB"/>
</dbReference>
<dbReference type="GO" id="GO:0003935">
    <property type="term" value="F:GTP cyclohydrolase II activity"/>
    <property type="evidence" value="ECO:0007669"/>
    <property type="project" value="TreeGrafter"/>
</dbReference>
<dbReference type="PANTHER" id="PTHR21327">
    <property type="entry name" value="GTP CYCLOHYDROLASE II-RELATED"/>
    <property type="match status" value="1"/>
</dbReference>
<evidence type="ECO:0000313" key="4">
    <source>
        <dbReference type="EMBL" id="SVC55337.1"/>
    </source>
</evidence>
<dbReference type="Gene3D" id="3.90.870.10">
    <property type="entry name" value="DHBP synthase"/>
    <property type="match status" value="1"/>
</dbReference>
<protein>
    <recommendedName>
        <fullName evidence="5">3,4-dihydroxy-2-butanone-4-phosphate synthase</fullName>
    </recommendedName>
</protein>
<evidence type="ECO:0000256" key="1">
    <source>
        <dbReference type="ARBA" id="ARBA00005104"/>
    </source>
</evidence>
<evidence type="ECO:0000256" key="3">
    <source>
        <dbReference type="ARBA" id="ARBA00022723"/>
    </source>
</evidence>
<comment type="pathway">
    <text evidence="1">Cofactor biosynthesis; riboflavin biosynthesis.</text>
</comment>
<reference evidence="4" key="1">
    <citation type="submission" date="2018-05" db="EMBL/GenBank/DDBJ databases">
        <authorList>
            <person name="Lanie J.A."/>
            <person name="Ng W.-L."/>
            <person name="Kazmierczak K.M."/>
            <person name="Andrzejewski T.M."/>
            <person name="Davidsen T.M."/>
            <person name="Wayne K.J."/>
            <person name="Tettelin H."/>
            <person name="Glass J.I."/>
            <person name="Rusch D."/>
            <person name="Podicherti R."/>
            <person name="Tsui H.-C.T."/>
            <person name="Winkler M.E."/>
        </authorList>
    </citation>
    <scope>NUCLEOTIDE SEQUENCE</scope>
</reference>
<feature type="non-terminal residue" evidence="4">
    <location>
        <position position="53"/>
    </location>
</feature>
<feature type="non-terminal residue" evidence="4">
    <location>
        <position position="1"/>
    </location>
</feature>
<dbReference type="PANTHER" id="PTHR21327:SF18">
    <property type="entry name" value="3,4-DIHYDROXY-2-BUTANONE 4-PHOSPHATE SYNTHASE"/>
    <property type="match status" value="1"/>
</dbReference>
<dbReference type="GO" id="GO:0046872">
    <property type="term" value="F:metal ion binding"/>
    <property type="evidence" value="ECO:0007669"/>
    <property type="project" value="UniProtKB-KW"/>
</dbReference>
<accession>A0A382N581</accession>
<dbReference type="SUPFAM" id="SSF55821">
    <property type="entry name" value="YrdC/RibB"/>
    <property type="match status" value="1"/>
</dbReference>
<dbReference type="InterPro" id="IPR017945">
    <property type="entry name" value="DHBP_synth_RibB-like_a/b_dom"/>
</dbReference>